<dbReference type="InterPro" id="IPR011765">
    <property type="entry name" value="Pept_M16_N"/>
</dbReference>
<dbReference type="InterPro" id="IPR001431">
    <property type="entry name" value="Pept_M16_Zn_BS"/>
</dbReference>
<comment type="similarity">
    <text evidence="2 4">Belongs to the peptidase M16 family.</text>
</comment>
<dbReference type="AlphaFoldDB" id="A0A1H0DMM1"/>
<dbReference type="STRING" id="1166073.SAMN05192530_101863"/>
<keyword evidence="10" id="KW-1185">Reference proteome</keyword>
<keyword evidence="6" id="KW-0732">Signal</keyword>
<keyword evidence="3" id="KW-0482">Metalloprotease</keyword>
<gene>
    <name evidence="9" type="ORF">SAMN05192530_101863</name>
</gene>
<proteinExistence type="inferred from homology"/>
<dbReference type="GO" id="GO:0004222">
    <property type="term" value="F:metalloendopeptidase activity"/>
    <property type="evidence" value="ECO:0007669"/>
    <property type="project" value="InterPro"/>
</dbReference>
<dbReference type="OrthoDB" id="9811314at2"/>
<dbReference type="Gene3D" id="3.30.830.10">
    <property type="entry name" value="Metalloenzyme, LuxS/M16 peptidase-like"/>
    <property type="match status" value="2"/>
</dbReference>
<feature type="compositionally biased region" description="Low complexity" evidence="5">
    <location>
        <begin position="475"/>
        <end position="489"/>
    </location>
</feature>
<dbReference type="Pfam" id="PF00675">
    <property type="entry name" value="Peptidase_M16"/>
    <property type="match status" value="1"/>
</dbReference>
<feature type="domain" description="Peptidase M16 N-terminal" evidence="7">
    <location>
        <begin position="63"/>
        <end position="207"/>
    </location>
</feature>
<dbReference type="GO" id="GO:0046872">
    <property type="term" value="F:metal ion binding"/>
    <property type="evidence" value="ECO:0007669"/>
    <property type="project" value="InterPro"/>
</dbReference>
<dbReference type="PANTHER" id="PTHR11851">
    <property type="entry name" value="METALLOPROTEASE"/>
    <property type="match status" value="1"/>
</dbReference>
<evidence type="ECO:0000313" key="9">
    <source>
        <dbReference type="EMBL" id="SDN71293.1"/>
    </source>
</evidence>
<feature type="region of interest" description="Disordered" evidence="5">
    <location>
        <begin position="463"/>
        <end position="502"/>
    </location>
</feature>
<comment type="cofactor">
    <cofactor evidence="1">
        <name>Zn(2+)</name>
        <dbReference type="ChEBI" id="CHEBI:29105"/>
    </cofactor>
</comment>
<evidence type="ECO:0000256" key="5">
    <source>
        <dbReference type="SAM" id="MobiDB-lite"/>
    </source>
</evidence>
<reference evidence="9 10" key="1">
    <citation type="submission" date="2016-10" db="EMBL/GenBank/DDBJ databases">
        <authorList>
            <person name="de Groot N.N."/>
        </authorList>
    </citation>
    <scope>NUCLEOTIDE SEQUENCE [LARGE SCALE GENOMIC DNA]</scope>
    <source>
        <strain evidence="10">L7-484,KACC 16230,DSM 25025</strain>
    </source>
</reference>
<evidence type="ECO:0000256" key="4">
    <source>
        <dbReference type="RuleBase" id="RU004447"/>
    </source>
</evidence>
<dbReference type="PANTHER" id="PTHR11851:SF49">
    <property type="entry name" value="MITOCHONDRIAL-PROCESSING PEPTIDASE SUBUNIT ALPHA"/>
    <property type="match status" value="1"/>
</dbReference>
<dbReference type="SUPFAM" id="SSF63411">
    <property type="entry name" value="LuxS/MPP-like metallohydrolase"/>
    <property type="match status" value="2"/>
</dbReference>
<accession>A0A1H0DMM1</accession>
<keyword evidence="3" id="KW-0378">Hydrolase</keyword>
<evidence type="ECO:0000259" key="8">
    <source>
        <dbReference type="Pfam" id="PF05193"/>
    </source>
</evidence>
<dbReference type="InterPro" id="IPR007863">
    <property type="entry name" value="Peptidase_M16_C"/>
</dbReference>
<evidence type="ECO:0000256" key="2">
    <source>
        <dbReference type="ARBA" id="ARBA00007261"/>
    </source>
</evidence>
<organism evidence="9 10">
    <name type="scientific">Aureimonas jatrophae</name>
    <dbReference type="NCBI Taxonomy" id="1166073"/>
    <lineage>
        <taxon>Bacteria</taxon>
        <taxon>Pseudomonadati</taxon>
        <taxon>Pseudomonadota</taxon>
        <taxon>Alphaproteobacteria</taxon>
        <taxon>Hyphomicrobiales</taxon>
        <taxon>Aurantimonadaceae</taxon>
        <taxon>Aureimonas</taxon>
    </lineage>
</organism>
<evidence type="ECO:0000256" key="6">
    <source>
        <dbReference type="SAM" id="SignalP"/>
    </source>
</evidence>
<evidence type="ECO:0000313" key="10">
    <source>
        <dbReference type="Proteomes" id="UP000198793"/>
    </source>
</evidence>
<dbReference type="InterPro" id="IPR011249">
    <property type="entry name" value="Metalloenz_LuxS/M16"/>
</dbReference>
<dbReference type="RefSeq" id="WP_090669226.1">
    <property type="nucleotide sequence ID" value="NZ_FNIT01000001.1"/>
</dbReference>
<feature type="domain" description="Peptidase M16 C-terminal" evidence="8">
    <location>
        <begin position="215"/>
        <end position="398"/>
    </location>
</feature>
<protein>
    <submittedName>
        <fullName evidence="9">Zinc protease</fullName>
    </submittedName>
</protein>
<evidence type="ECO:0000256" key="1">
    <source>
        <dbReference type="ARBA" id="ARBA00001947"/>
    </source>
</evidence>
<evidence type="ECO:0000259" key="7">
    <source>
        <dbReference type="Pfam" id="PF00675"/>
    </source>
</evidence>
<dbReference type="GO" id="GO:0006508">
    <property type="term" value="P:proteolysis"/>
    <property type="evidence" value="ECO:0007669"/>
    <property type="project" value="UniProtKB-KW"/>
</dbReference>
<feature type="chain" id="PRO_5011627073" evidence="6">
    <location>
        <begin position="27"/>
        <end position="502"/>
    </location>
</feature>
<sequence length="502" mass="53632">MTVSARRSGVCLLALAAVLSLQPARAQESPTPPVAAPAAAAVEAQAKRPAITSFTLENGLQVVVLPDRRAPVVTQMIWYKVGSADEERGQSGIAHFLEHLMFKGTRNHPAGEFSGAVAAIGGEENAFTSYDYTAYYQQVPVEALERMMGFEADRMENLVLTDEVVLPERNVILEERGMRIDNEPGAQLGEAIDAALFQNSPYGTPVIGWRGEMEKLSRDDAIRFYDKYYTPNNATLLIAGDVDAEAVRGMAERTFGQVKRRAEPGPRLRPQEPAPLAAREVSLSDARVTQPSVQTVYLAPSEMNGKPGEAEALDLLADILGGGTTSRLYRALVVEKGLAAGTGAYYQGTAIDDGQFITYATPRGEATLADVETATEEEVARLLRDGVTAEELEAAKNRVRKALIYLADSQTAMARRYGAALSIGQTIDEVDSWPARIEAVTVDQVNAVAREVLQAKRSVTGRLLPGGLSDEADAKAPAGSPAAAGIPADPNSPPAPVGDTRS</sequence>
<name>A0A1H0DMM1_9HYPH</name>
<dbReference type="InterPro" id="IPR050361">
    <property type="entry name" value="MPP/UQCRC_Complex"/>
</dbReference>
<dbReference type="Proteomes" id="UP000198793">
    <property type="component" value="Unassembled WGS sequence"/>
</dbReference>
<dbReference type="PROSITE" id="PS00143">
    <property type="entry name" value="INSULINASE"/>
    <property type="match status" value="1"/>
</dbReference>
<feature type="signal peptide" evidence="6">
    <location>
        <begin position="1"/>
        <end position="26"/>
    </location>
</feature>
<keyword evidence="9" id="KW-0645">Protease</keyword>
<dbReference type="EMBL" id="FNIT01000001">
    <property type="protein sequence ID" value="SDN71293.1"/>
    <property type="molecule type" value="Genomic_DNA"/>
</dbReference>
<dbReference type="Pfam" id="PF05193">
    <property type="entry name" value="Peptidase_M16_C"/>
    <property type="match status" value="1"/>
</dbReference>
<evidence type="ECO:0000256" key="3">
    <source>
        <dbReference type="ARBA" id="ARBA00023049"/>
    </source>
</evidence>